<dbReference type="EMBL" id="FMUX01000006">
    <property type="protein sequence ID" value="SCY26503.1"/>
    <property type="molecule type" value="Genomic_DNA"/>
</dbReference>
<name>A0A1G5EHM0_9BACT</name>
<keyword evidence="3" id="KW-1185">Reference proteome</keyword>
<dbReference type="AlphaFoldDB" id="A0A1G5EHM0"/>
<sequence length="174" mass="19379">MKCPKCTTTELKQTGFNAPYVCEACGGMWLLPGSRTEIPGMTVESDEEAPATDNPDSKTGLCPSGHGIMIRARIDLDEPFFLEKCTACGGIWFDKGEWQRIAETNLADNLSVIWSASWQRKQSQEKNRESFLAMNRSLLGDPVFTALMDLADTLKSHPEKDRALALLQREIIQP</sequence>
<dbReference type="GO" id="GO:0008270">
    <property type="term" value="F:zinc ion binding"/>
    <property type="evidence" value="ECO:0007669"/>
    <property type="project" value="UniProtKB-KW"/>
</dbReference>
<dbReference type="Proteomes" id="UP000198870">
    <property type="component" value="Unassembled WGS sequence"/>
</dbReference>
<dbReference type="RefSeq" id="WP_092210468.1">
    <property type="nucleotide sequence ID" value="NZ_FMUX01000006.1"/>
</dbReference>
<dbReference type="OrthoDB" id="9814037at2"/>
<gene>
    <name evidence="2" type="ORF">SAMN05216233_10625</name>
</gene>
<feature type="region of interest" description="Disordered" evidence="1">
    <location>
        <begin position="39"/>
        <end position="60"/>
    </location>
</feature>
<dbReference type="STRING" id="419481.SAMN05216233_10625"/>
<keyword evidence="2" id="KW-0863">Zinc-finger</keyword>
<proteinExistence type="predicted"/>
<keyword evidence="2" id="KW-0479">Metal-binding</keyword>
<keyword evidence="2" id="KW-0862">Zinc</keyword>
<reference evidence="2 3" key="1">
    <citation type="submission" date="2016-10" db="EMBL/GenBank/DDBJ databases">
        <authorList>
            <person name="de Groot N.N."/>
        </authorList>
    </citation>
    <scope>NUCLEOTIDE SEQUENCE [LARGE SCALE GENOMIC DNA]</scope>
    <source>
        <strain evidence="2 3">AA1</strain>
    </source>
</reference>
<organism evidence="2 3">
    <name type="scientific">Desulfoluna spongiiphila</name>
    <dbReference type="NCBI Taxonomy" id="419481"/>
    <lineage>
        <taxon>Bacteria</taxon>
        <taxon>Pseudomonadati</taxon>
        <taxon>Thermodesulfobacteriota</taxon>
        <taxon>Desulfobacteria</taxon>
        <taxon>Desulfobacterales</taxon>
        <taxon>Desulfolunaceae</taxon>
        <taxon>Desulfoluna</taxon>
    </lineage>
</organism>
<evidence type="ECO:0000256" key="1">
    <source>
        <dbReference type="SAM" id="MobiDB-lite"/>
    </source>
</evidence>
<evidence type="ECO:0000313" key="2">
    <source>
        <dbReference type="EMBL" id="SCY26503.1"/>
    </source>
</evidence>
<evidence type="ECO:0000313" key="3">
    <source>
        <dbReference type="Proteomes" id="UP000198870"/>
    </source>
</evidence>
<accession>A0A1G5EHM0</accession>
<protein>
    <submittedName>
        <fullName evidence="2">Transcription factor zinc-finger</fullName>
    </submittedName>
</protein>